<accession>V2XAD8</accession>
<evidence type="ECO:0000313" key="3">
    <source>
        <dbReference type="Proteomes" id="UP000017559"/>
    </source>
</evidence>
<comment type="caution">
    <text evidence="2">The sequence shown here is derived from an EMBL/GenBank/DDBJ whole genome shotgun (WGS) entry which is preliminary data.</text>
</comment>
<dbReference type="HOGENOM" id="CLU_010595_9_3_1"/>
<keyword evidence="3" id="KW-1185">Reference proteome</keyword>
<proteinExistence type="predicted"/>
<dbReference type="AlphaFoldDB" id="V2XAD8"/>
<name>V2XAD8_MONRO</name>
<evidence type="ECO:0000259" key="1">
    <source>
        <dbReference type="Pfam" id="PF13649"/>
    </source>
</evidence>
<gene>
    <name evidence="2" type="ORF">Moror_7264</name>
</gene>
<feature type="domain" description="Methyltransferase" evidence="1">
    <location>
        <begin position="104"/>
        <end position="190"/>
    </location>
</feature>
<dbReference type="Pfam" id="PF13649">
    <property type="entry name" value="Methyltransf_25"/>
    <property type="match status" value="1"/>
</dbReference>
<dbReference type="Gene3D" id="3.40.50.150">
    <property type="entry name" value="Vaccinia Virus protein VP39"/>
    <property type="match status" value="1"/>
</dbReference>
<protein>
    <recommendedName>
        <fullName evidence="1">Methyltransferase domain-containing protein</fullName>
    </recommendedName>
</protein>
<dbReference type="EMBL" id="AWSO01000054">
    <property type="protein sequence ID" value="ESK96123.1"/>
    <property type="molecule type" value="Genomic_DNA"/>
</dbReference>
<dbReference type="PANTHER" id="PTHR43591">
    <property type="entry name" value="METHYLTRANSFERASE"/>
    <property type="match status" value="1"/>
</dbReference>
<reference evidence="2 3" key="1">
    <citation type="journal article" date="2014" name="BMC Genomics">
        <title>Genome and secretome analysis of the hemibiotrophic fungal pathogen, Moniliophthora roreri, which causes frosty pod rot disease of cacao: mechanisms of the biotrophic and necrotrophic phases.</title>
        <authorList>
            <person name="Meinhardt L.W."/>
            <person name="Costa G.G.L."/>
            <person name="Thomazella D.P.T."/>
            <person name="Teixeira P.J.P.L."/>
            <person name="Carazzolle M.F."/>
            <person name="Schuster S.C."/>
            <person name="Carlson J.E."/>
            <person name="Guiltinan M.J."/>
            <person name="Mieczkowski P."/>
            <person name="Farmer A."/>
            <person name="Ramaraj T."/>
            <person name="Crozier J."/>
            <person name="Davis R.E."/>
            <person name="Shao J."/>
            <person name="Melnick R.L."/>
            <person name="Pereira G.A.G."/>
            <person name="Bailey B.A."/>
        </authorList>
    </citation>
    <scope>NUCLEOTIDE SEQUENCE [LARGE SCALE GENOMIC DNA]</scope>
    <source>
        <strain evidence="2 3">MCA 2997</strain>
    </source>
</reference>
<dbReference type="InterPro" id="IPR041698">
    <property type="entry name" value="Methyltransf_25"/>
</dbReference>
<dbReference type="SUPFAM" id="SSF53335">
    <property type="entry name" value="S-adenosyl-L-methionine-dependent methyltransferases"/>
    <property type="match status" value="1"/>
</dbReference>
<organism evidence="2 3">
    <name type="scientific">Moniliophthora roreri (strain MCA 2997)</name>
    <name type="common">Cocoa frosty pod rot fungus</name>
    <name type="synonym">Crinipellis roreri</name>
    <dbReference type="NCBI Taxonomy" id="1381753"/>
    <lineage>
        <taxon>Eukaryota</taxon>
        <taxon>Fungi</taxon>
        <taxon>Dikarya</taxon>
        <taxon>Basidiomycota</taxon>
        <taxon>Agaricomycotina</taxon>
        <taxon>Agaricomycetes</taxon>
        <taxon>Agaricomycetidae</taxon>
        <taxon>Agaricales</taxon>
        <taxon>Marasmiineae</taxon>
        <taxon>Marasmiaceae</taxon>
        <taxon>Moniliophthora</taxon>
    </lineage>
</organism>
<evidence type="ECO:0000313" key="2">
    <source>
        <dbReference type="EMBL" id="ESK96123.1"/>
    </source>
</evidence>
<dbReference type="OrthoDB" id="184880at2759"/>
<dbReference type="InterPro" id="IPR029063">
    <property type="entry name" value="SAM-dependent_MTases_sf"/>
</dbReference>
<sequence>MATKQKILKHNASQPGIILQPVAKTVWPSPRTTGDSRVGPAGPTSYVYMIKPNLAFYRLDEQFWYYKAHHRRNLIQPQDQVSLELTHHVAHHPSTSLQRIIASSGAWILNFSKEAPSSMELHAIDLSPTHFRFDAAPSNVHFTQSSVTSMPRNWTRKFDFIQQSFLISSLSTRDWPIAIAELYRVLKPGGHLQIQELTSFLGVEQLNGARPGSAAMIVRNIMAKIREKYDYLVHPPSQIVRMLEECGFKGITCDIKEAPRLGSRFGGESGAAGLDLHVRALKTMKEVVETNEGFGIVHDGNVFDSVMDRYATQCEEEGLPAYECCLICAQK</sequence>
<dbReference type="Proteomes" id="UP000017559">
    <property type="component" value="Unassembled WGS sequence"/>
</dbReference>
<dbReference type="KEGG" id="mrr:Moror_7264"/>